<protein>
    <submittedName>
        <fullName evidence="2">Uncharacterized protein</fullName>
    </submittedName>
</protein>
<keyword evidence="1" id="KW-0812">Transmembrane</keyword>
<accession>A0AAC9Z5C1</accession>
<organism evidence="2 3">
    <name type="scientific">Capnocytophaga canimorsus</name>
    <dbReference type="NCBI Taxonomy" id="28188"/>
    <lineage>
        <taxon>Bacteria</taxon>
        <taxon>Pseudomonadati</taxon>
        <taxon>Bacteroidota</taxon>
        <taxon>Flavobacteriia</taxon>
        <taxon>Flavobacteriales</taxon>
        <taxon>Flavobacteriaceae</taxon>
        <taxon>Capnocytophaga</taxon>
    </lineage>
</organism>
<dbReference type="Proteomes" id="UP000243753">
    <property type="component" value="Chromosome"/>
</dbReference>
<keyword evidence="1" id="KW-1133">Transmembrane helix</keyword>
<gene>
    <name evidence="2" type="ORF">CGC54_10375</name>
</gene>
<reference evidence="3" key="1">
    <citation type="submission" date="2017-06" db="EMBL/GenBank/DDBJ databases">
        <title>Capnocytophaga spp. assemblies.</title>
        <authorList>
            <person name="Gulvik C.A."/>
        </authorList>
    </citation>
    <scope>NUCLEOTIDE SEQUENCE [LARGE SCALE GENOMIC DNA]</scope>
    <source>
        <strain evidence="3">H3936</strain>
    </source>
</reference>
<name>A0AAC9Z5C1_9FLAO</name>
<feature type="transmembrane region" description="Helical" evidence="1">
    <location>
        <begin position="49"/>
        <end position="66"/>
    </location>
</feature>
<keyword evidence="1" id="KW-0472">Membrane</keyword>
<dbReference type="AlphaFoldDB" id="A0AAC9Z5C1"/>
<dbReference type="EMBL" id="CP022389">
    <property type="protein sequence ID" value="ATA94707.1"/>
    <property type="molecule type" value="Genomic_DNA"/>
</dbReference>
<feature type="transmembrane region" description="Helical" evidence="1">
    <location>
        <begin position="78"/>
        <end position="97"/>
    </location>
</feature>
<evidence type="ECO:0000256" key="1">
    <source>
        <dbReference type="SAM" id="Phobius"/>
    </source>
</evidence>
<evidence type="ECO:0000313" key="3">
    <source>
        <dbReference type="Proteomes" id="UP000243753"/>
    </source>
</evidence>
<proteinExistence type="predicted"/>
<sequence length="98" mass="11713">MYFILFFFGAKIQGFLKWDTIFGFKITEIRVFEFAQTDRKFFLLSREEVFVPIIVMLNLKNIWFCVNCLKRKTLLGKGVLCIFWLWLYPVSIVSLSLL</sequence>
<evidence type="ECO:0000313" key="2">
    <source>
        <dbReference type="EMBL" id="ATA94707.1"/>
    </source>
</evidence>